<sequence length="219" mass="24204">MRGMPPVGDNGRVTEIRTPLRRRPAQRRSAERVQRMLDACADILDEDGYDGLTTTRIAQRAEVAIGSVYQFFPDKRAVAQALALRNLEEFGDRISARLAEGGFGDWSDTVGAIIEIFVEMHRTVPGFRVLRFGDVADVNLLDSDADNNAVVADRLRRMIVDTFDVRDTPGLATALAIAVEAGDAVLKMAFRRSPDGDPEIVAEAERMIHAYLASHIRHS</sequence>
<evidence type="ECO:0000256" key="2">
    <source>
        <dbReference type="ARBA" id="ARBA00023125"/>
    </source>
</evidence>
<dbReference type="AlphaFoldDB" id="A0A239M125"/>
<accession>A0A239M125</accession>
<dbReference type="PRINTS" id="PR00455">
    <property type="entry name" value="HTHTETR"/>
</dbReference>
<dbReference type="InterPro" id="IPR050109">
    <property type="entry name" value="HTH-type_TetR-like_transc_reg"/>
</dbReference>
<dbReference type="PROSITE" id="PS50977">
    <property type="entry name" value="HTH_TETR_2"/>
    <property type="match status" value="1"/>
</dbReference>
<dbReference type="GO" id="GO:0003700">
    <property type="term" value="F:DNA-binding transcription factor activity"/>
    <property type="evidence" value="ECO:0007669"/>
    <property type="project" value="TreeGrafter"/>
</dbReference>
<evidence type="ECO:0000256" key="1">
    <source>
        <dbReference type="ARBA" id="ARBA00023015"/>
    </source>
</evidence>
<dbReference type="PANTHER" id="PTHR30055:SF151">
    <property type="entry name" value="TRANSCRIPTIONAL REGULATORY PROTEIN"/>
    <property type="match status" value="1"/>
</dbReference>
<dbReference type="PROSITE" id="PS01081">
    <property type="entry name" value="HTH_TETR_1"/>
    <property type="match status" value="1"/>
</dbReference>
<dbReference type="InterPro" id="IPR023772">
    <property type="entry name" value="DNA-bd_HTH_TetR-type_CS"/>
</dbReference>
<dbReference type="Pfam" id="PF00440">
    <property type="entry name" value="TetR_N"/>
    <property type="match status" value="1"/>
</dbReference>
<evidence type="ECO:0000256" key="3">
    <source>
        <dbReference type="ARBA" id="ARBA00023163"/>
    </source>
</evidence>
<dbReference type="GO" id="GO:0000976">
    <property type="term" value="F:transcription cis-regulatory region binding"/>
    <property type="evidence" value="ECO:0007669"/>
    <property type="project" value="TreeGrafter"/>
</dbReference>
<evidence type="ECO:0000259" key="6">
    <source>
        <dbReference type="PROSITE" id="PS50977"/>
    </source>
</evidence>
<dbReference type="Proteomes" id="UP000198318">
    <property type="component" value="Unassembled WGS sequence"/>
</dbReference>
<dbReference type="InterPro" id="IPR009057">
    <property type="entry name" value="Homeodomain-like_sf"/>
</dbReference>
<protein>
    <submittedName>
        <fullName evidence="7">Transcriptional regulator, TetR family</fullName>
    </submittedName>
</protein>
<evidence type="ECO:0000313" key="8">
    <source>
        <dbReference type="Proteomes" id="UP000198318"/>
    </source>
</evidence>
<evidence type="ECO:0000313" key="7">
    <source>
        <dbReference type="EMBL" id="SNT35674.1"/>
    </source>
</evidence>
<keyword evidence="3" id="KW-0804">Transcription</keyword>
<evidence type="ECO:0000256" key="5">
    <source>
        <dbReference type="SAM" id="MobiDB-lite"/>
    </source>
</evidence>
<dbReference type="Pfam" id="PF17928">
    <property type="entry name" value="TetR_C_22"/>
    <property type="match status" value="1"/>
</dbReference>
<dbReference type="InterPro" id="IPR001647">
    <property type="entry name" value="HTH_TetR"/>
</dbReference>
<evidence type="ECO:0000256" key="4">
    <source>
        <dbReference type="PROSITE-ProRule" id="PRU00335"/>
    </source>
</evidence>
<keyword evidence="1" id="KW-0805">Transcription regulation</keyword>
<keyword evidence="2 4" id="KW-0238">DNA-binding</keyword>
<feature type="domain" description="HTH tetR-type" evidence="6">
    <location>
        <begin position="30"/>
        <end position="90"/>
    </location>
</feature>
<proteinExistence type="predicted"/>
<dbReference type="InterPro" id="IPR041674">
    <property type="entry name" value="TetR_C_22"/>
</dbReference>
<reference evidence="7 8" key="1">
    <citation type="submission" date="2017-06" db="EMBL/GenBank/DDBJ databases">
        <authorList>
            <person name="Kim H.J."/>
            <person name="Triplett B.A."/>
        </authorList>
    </citation>
    <scope>NUCLEOTIDE SEQUENCE [LARGE SCALE GENOMIC DNA]</scope>
    <source>
        <strain evidence="7 8">DSM 44715</strain>
    </source>
</reference>
<feature type="DNA-binding region" description="H-T-H motif" evidence="4">
    <location>
        <begin position="53"/>
        <end position="72"/>
    </location>
</feature>
<keyword evidence="8" id="KW-1185">Reference proteome</keyword>
<gene>
    <name evidence="7" type="ORF">SAMN05443665_102514</name>
</gene>
<feature type="region of interest" description="Disordered" evidence="5">
    <location>
        <begin position="1"/>
        <end position="28"/>
    </location>
</feature>
<dbReference type="EMBL" id="FZOR01000025">
    <property type="protein sequence ID" value="SNT35674.1"/>
    <property type="molecule type" value="Genomic_DNA"/>
</dbReference>
<name>A0A239M125_9ACTN</name>
<organism evidence="7 8">
    <name type="scientific">Actinomadura meyerae</name>
    <dbReference type="NCBI Taxonomy" id="240840"/>
    <lineage>
        <taxon>Bacteria</taxon>
        <taxon>Bacillati</taxon>
        <taxon>Actinomycetota</taxon>
        <taxon>Actinomycetes</taxon>
        <taxon>Streptosporangiales</taxon>
        <taxon>Thermomonosporaceae</taxon>
        <taxon>Actinomadura</taxon>
    </lineage>
</organism>
<dbReference type="PANTHER" id="PTHR30055">
    <property type="entry name" value="HTH-TYPE TRANSCRIPTIONAL REGULATOR RUTR"/>
    <property type="match status" value="1"/>
</dbReference>
<dbReference type="SUPFAM" id="SSF46689">
    <property type="entry name" value="Homeodomain-like"/>
    <property type="match status" value="1"/>
</dbReference>
<dbReference type="Gene3D" id="1.10.357.10">
    <property type="entry name" value="Tetracycline Repressor, domain 2"/>
    <property type="match status" value="1"/>
</dbReference>